<reference evidence="1" key="1">
    <citation type="submission" date="2020-04" db="EMBL/GenBank/DDBJ databases">
        <authorList>
            <person name="Chiriac C."/>
            <person name="Salcher M."/>
            <person name="Ghai R."/>
            <person name="Kavagutti S V."/>
        </authorList>
    </citation>
    <scope>NUCLEOTIDE SEQUENCE</scope>
</reference>
<proteinExistence type="predicted"/>
<dbReference type="EMBL" id="LR798231">
    <property type="protein sequence ID" value="CAB5208826.1"/>
    <property type="molecule type" value="Genomic_DNA"/>
</dbReference>
<gene>
    <name evidence="2" type="ORF">UFOVP181_202</name>
    <name evidence="1" type="ORF">UFOVP57_437</name>
</gene>
<organism evidence="1">
    <name type="scientific">uncultured Caudovirales phage</name>
    <dbReference type="NCBI Taxonomy" id="2100421"/>
    <lineage>
        <taxon>Viruses</taxon>
        <taxon>Duplodnaviria</taxon>
        <taxon>Heunggongvirae</taxon>
        <taxon>Uroviricota</taxon>
        <taxon>Caudoviricetes</taxon>
        <taxon>Peduoviridae</taxon>
        <taxon>Maltschvirus</taxon>
        <taxon>Maltschvirus maltsch</taxon>
    </lineage>
</organism>
<sequence length="79" mass="8917">MATQIRHSDTCQIKMSKSDKLTEAVVDQFIFEQQLDVIVNKSVKLKLKWNGKCYEGRSVGIDFESDGPTVTYTQTSSRG</sequence>
<evidence type="ECO:0000313" key="2">
    <source>
        <dbReference type="EMBL" id="CAB5208826.1"/>
    </source>
</evidence>
<protein>
    <submittedName>
        <fullName evidence="1">Uncharacterized protein</fullName>
    </submittedName>
</protein>
<accession>A0A6J5KYH1</accession>
<name>A0A6J5KYH1_9CAUD</name>
<dbReference type="EMBL" id="LR796187">
    <property type="protein sequence ID" value="CAB4126036.1"/>
    <property type="molecule type" value="Genomic_DNA"/>
</dbReference>
<evidence type="ECO:0000313" key="1">
    <source>
        <dbReference type="EMBL" id="CAB4126036.1"/>
    </source>
</evidence>